<evidence type="ECO:0000256" key="6">
    <source>
        <dbReference type="ARBA" id="ARBA00023004"/>
    </source>
</evidence>
<dbReference type="PANTHER" id="PTHR24292:SF54">
    <property type="entry name" value="CYP9F3-RELATED"/>
    <property type="match status" value="1"/>
</dbReference>
<dbReference type="PRINTS" id="PR00385">
    <property type="entry name" value="P450"/>
</dbReference>
<comment type="similarity">
    <text evidence="2 9">Belongs to the cytochrome P450 family.</text>
</comment>
<evidence type="ECO:0000256" key="2">
    <source>
        <dbReference type="ARBA" id="ARBA00010617"/>
    </source>
</evidence>
<evidence type="ECO:0000256" key="8">
    <source>
        <dbReference type="PIRSR" id="PIRSR602401-1"/>
    </source>
</evidence>
<dbReference type="InterPro" id="IPR002401">
    <property type="entry name" value="Cyt_P450_E_grp-I"/>
</dbReference>
<dbReference type="InterPro" id="IPR036396">
    <property type="entry name" value="Cyt_P450_sf"/>
</dbReference>
<dbReference type="PROSITE" id="PS00086">
    <property type="entry name" value="CYTOCHROME_P450"/>
    <property type="match status" value="1"/>
</dbReference>
<proteinExistence type="inferred from homology"/>
<evidence type="ECO:0000256" key="3">
    <source>
        <dbReference type="ARBA" id="ARBA00022617"/>
    </source>
</evidence>
<dbReference type="InterPro" id="IPR001128">
    <property type="entry name" value="Cyt_P450"/>
</dbReference>
<keyword evidence="3 8" id="KW-0349">Heme</keyword>
<dbReference type="GO" id="GO:0004497">
    <property type="term" value="F:monooxygenase activity"/>
    <property type="evidence" value="ECO:0007669"/>
    <property type="project" value="UniProtKB-KW"/>
</dbReference>
<dbReference type="GO" id="GO:0005506">
    <property type="term" value="F:iron ion binding"/>
    <property type="evidence" value="ECO:0007669"/>
    <property type="project" value="InterPro"/>
</dbReference>
<organism evidence="10 11">
    <name type="scientific">Acrobeloides nanus</name>
    <dbReference type="NCBI Taxonomy" id="290746"/>
    <lineage>
        <taxon>Eukaryota</taxon>
        <taxon>Metazoa</taxon>
        <taxon>Ecdysozoa</taxon>
        <taxon>Nematoda</taxon>
        <taxon>Chromadorea</taxon>
        <taxon>Rhabditida</taxon>
        <taxon>Tylenchina</taxon>
        <taxon>Cephalobomorpha</taxon>
        <taxon>Cephaloboidea</taxon>
        <taxon>Cephalobidae</taxon>
        <taxon>Acrobeloides</taxon>
    </lineage>
</organism>
<name>A0A914C950_9BILA</name>
<dbReference type="InterPro" id="IPR050476">
    <property type="entry name" value="Insect_CytP450_Detox"/>
</dbReference>
<keyword evidence="10" id="KW-1185">Reference proteome</keyword>
<dbReference type="Pfam" id="PF00067">
    <property type="entry name" value="p450"/>
    <property type="match status" value="1"/>
</dbReference>
<dbReference type="PANTHER" id="PTHR24292">
    <property type="entry name" value="CYTOCHROME P450"/>
    <property type="match status" value="1"/>
</dbReference>
<keyword evidence="5 9" id="KW-0560">Oxidoreductase</keyword>
<feature type="binding site" description="axial binding residue" evidence="8">
    <location>
        <position position="410"/>
    </location>
    <ligand>
        <name>heme</name>
        <dbReference type="ChEBI" id="CHEBI:30413"/>
    </ligand>
    <ligandPart>
        <name>Fe</name>
        <dbReference type="ChEBI" id="CHEBI:18248"/>
    </ligandPart>
</feature>
<dbReference type="PRINTS" id="PR00463">
    <property type="entry name" value="EP450I"/>
</dbReference>
<dbReference type="FunFam" id="1.10.630.10:FF:000182">
    <property type="entry name" value="Cytochrome P450 3A4"/>
    <property type="match status" value="1"/>
</dbReference>
<comment type="cofactor">
    <cofactor evidence="1 8">
        <name>heme</name>
        <dbReference type="ChEBI" id="CHEBI:30413"/>
    </cofactor>
</comment>
<keyword evidence="4 8" id="KW-0479">Metal-binding</keyword>
<sequence length="466" mass="54428">MKEKYGKTYGSYVYGIKELHTEDLDIMREVFVKQANHFLNRTFIVVADPKNDHSVIRNIMPLQQGENWKRIRYASAIAFTTGKLRKILPHFNKSAHMLVREIEYYANNDHEISVHGLMQKFGLTLNARAIYGLEINAFDENNSAFIKHAKQFMKDFSFFSPKAMFMSMFPGIVRWFERYTDYEFLSNDAAKFFKKLLNQQYNKHLDEIQNGIVTEGAPDFMQILMEAIEEENKGQYISQDDEDIMHSNIKIASKKQHVRKIEIFGQCFQFLLSGFDSTGLTSIMTLYILAKHPEIQTKLREEIFHVCGDKEELDYEDLRGCHYMYQIICETLRMYPPAVRTNREADSELVINGIRIPKGCQIAVPIYLIHYDDKYYPNPQKFDPDRWLPEEKAKRDPLTWLPFGYGPRNCLGLRFAELQIMMGLAHIIRKFEFIAAETSPDLPVDISSKGTLKTITELFVKARLHN</sequence>
<evidence type="ECO:0000313" key="10">
    <source>
        <dbReference type="Proteomes" id="UP000887540"/>
    </source>
</evidence>
<evidence type="ECO:0000256" key="5">
    <source>
        <dbReference type="ARBA" id="ARBA00023002"/>
    </source>
</evidence>
<dbReference type="Proteomes" id="UP000887540">
    <property type="component" value="Unplaced"/>
</dbReference>
<dbReference type="GO" id="GO:0016705">
    <property type="term" value="F:oxidoreductase activity, acting on paired donors, with incorporation or reduction of molecular oxygen"/>
    <property type="evidence" value="ECO:0007669"/>
    <property type="project" value="InterPro"/>
</dbReference>
<evidence type="ECO:0000256" key="4">
    <source>
        <dbReference type="ARBA" id="ARBA00022723"/>
    </source>
</evidence>
<dbReference type="GO" id="GO:0020037">
    <property type="term" value="F:heme binding"/>
    <property type="evidence" value="ECO:0007669"/>
    <property type="project" value="InterPro"/>
</dbReference>
<dbReference type="SUPFAM" id="SSF48264">
    <property type="entry name" value="Cytochrome P450"/>
    <property type="match status" value="1"/>
</dbReference>
<evidence type="ECO:0000256" key="7">
    <source>
        <dbReference type="ARBA" id="ARBA00023033"/>
    </source>
</evidence>
<dbReference type="WBParaSite" id="ACRNAN_Path_631.g2344.t1">
    <property type="protein sequence ID" value="ACRNAN_Path_631.g2344.t1"/>
    <property type="gene ID" value="ACRNAN_Path_631.g2344"/>
</dbReference>
<reference evidence="11" key="1">
    <citation type="submission" date="2022-11" db="UniProtKB">
        <authorList>
            <consortium name="WormBaseParasite"/>
        </authorList>
    </citation>
    <scope>IDENTIFICATION</scope>
</reference>
<evidence type="ECO:0000256" key="9">
    <source>
        <dbReference type="RuleBase" id="RU000461"/>
    </source>
</evidence>
<keyword evidence="6 8" id="KW-0408">Iron</keyword>
<protein>
    <submittedName>
        <fullName evidence="11">Cytochrome P450</fullName>
    </submittedName>
</protein>
<evidence type="ECO:0000313" key="11">
    <source>
        <dbReference type="WBParaSite" id="ACRNAN_Path_631.g2344.t1"/>
    </source>
</evidence>
<dbReference type="InterPro" id="IPR017972">
    <property type="entry name" value="Cyt_P450_CS"/>
</dbReference>
<keyword evidence="7 9" id="KW-0503">Monooxygenase</keyword>
<evidence type="ECO:0000256" key="1">
    <source>
        <dbReference type="ARBA" id="ARBA00001971"/>
    </source>
</evidence>
<dbReference type="Gene3D" id="1.10.630.10">
    <property type="entry name" value="Cytochrome P450"/>
    <property type="match status" value="1"/>
</dbReference>
<accession>A0A914C950</accession>
<dbReference type="AlphaFoldDB" id="A0A914C950"/>